<keyword evidence="1" id="KW-0805">Transcription regulation</keyword>
<evidence type="ECO:0000256" key="1">
    <source>
        <dbReference type="ARBA" id="ARBA00023015"/>
    </source>
</evidence>
<dbReference type="CDD" id="cd01392">
    <property type="entry name" value="HTH_LacI"/>
    <property type="match status" value="1"/>
</dbReference>
<evidence type="ECO:0000256" key="3">
    <source>
        <dbReference type="ARBA" id="ARBA00023163"/>
    </source>
</evidence>
<dbReference type="SMART" id="SM00354">
    <property type="entry name" value="HTH_LACI"/>
    <property type="match status" value="1"/>
</dbReference>
<dbReference type="Proteomes" id="UP000002218">
    <property type="component" value="Chromosome"/>
</dbReference>
<sequence>MQRKPTMNDVAHRAGVALKTVSRYVNGDPTIGADYADRIREAIAELGYRRNMAAARIRPGQSAKMIGLIISDLSNPYFATLARAIELGAAAAGYMLTIASSEEDGARHDLLVDRLLEQQVDAIIDVPPRAPGRAWRDIPPPLPPLVFVDRPSDWAAADTVLADNAGGARSATRALLHAGAGTVAFVGDSVEIFTMGERLTGYRQALVEADRPVDDDLVRDTVHTVDDAMRVVLDLLAGGRAQAVFAANNRAALGALRAFRLAETFLPMIGFDEFEAAALINPPISVVSQDIQAMGRAAADLAVARLNGSDIPCTTTVLPTSLILRGSERLLPAF</sequence>
<dbReference type="PANTHER" id="PTHR30146">
    <property type="entry name" value="LACI-RELATED TRANSCRIPTIONAL REPRESSOR"/>
    <property type="match status" value="1"/>
</dbReference>
<dbReference type="InterPro" id="IPR010982">
    <property type="entry name" value="Lambda_DNA-bd_dom_sf"/>
</dbReference>
<evidence type="ECO:0000313" key="6">
    <source>
        <dbReference type="Proteomes" id="UP000002218"/>
    </source>
</evidence>
<dbReference type="PANTHER" id="PTHR30146:SF109">
    <property type="entry name" value="HTH-TYPE TRANSCRIPTIONAL REGULATOR GALS"/>
    <property type="match status" value="1"/>
</dbReference>
<reference evidence="6" key="1">
    <citation type="submission" date="2009-09" db="EMBL/GenBank/DDBJ databases">
        <title>The complete genome of Nakamurella multipartita DSM 44233.</title>
        <authorList>
            <consortium name="US DOE Joint Genome Institute (JGI-PGF)"/>
            <person name="Lucas S."/>
            <person name="Copeland A."/>
            <person name="Lapidus A."/>
            <person name="Glavina del Rio T."/>
            <person name="Dalin E."/>
            <person name="Tice H."/>
            <person name="Bruce D."/>
            <person name="Goodwin L."/>
            <person name="Pitluck S."/>
            <person name="Kyrpides N."/>
            <person name="Mavromatis K."/>
            <person name="Ivanova N."/>
            <person name="Ovchinnikova G."/>
            <person name="Sims D."/>
            <person name="Meincke L."/>
            <person name="Brettin T."/>
            <person name="Detter J.C."/>
            <person name="Han C."/>
            <person name="Larimer F."/>
            <person name="Land M."/>
            <person name="Hauser L."/>
            <person name="Markowitz V."/>
            <person name="Cheng J.-F."/>
            <person name="Hugenholtz P."/>
            <person name="Woyke T."/>
            <person name="Wu D."/>
            <person name="Klenk H.-P."/>
            <person name="Eisen J.A."/>
        </authorList>
    </citation>
    <scope>NUCLEOTIDE SEQUENCE [LARGE SCALE GENOMIC DNA]</scope>
    <source>
        <strain evidence="6">ATCC 700099 / DSM 44233 / CIP 104796 / JCM 9543 / NBRC 105858 / Y-104</strain>
    </source>
</reference>
<keyword evidence="3" id="KW-0804">Transcription</keyword>
<evidence type="ECO:0000259" key="4">
    <source>
        <dbReference type="PROSITE" id="PS50932"/>
    </source>
</evidence>
<organism evidence="5 6">
    <name type="scientific">Nakamurella multipartita (strain ATCC 700099 / DSM 44233 / CIP 104796 / JCM 9543 / NBRC 105858 / Y-104)</name>
    <name type="common">Microsphaera multipartita</name>
    <dbReference type="NCBI Taxonomy" id="479431"/>
    <lineage>
        <taxon>Bacteria</taxon>
        <taxon>Bacillati</taxon>
        <taxon>Actinomycetota</taxon>
        <taxon>Actinomycetes</taxon>
        <taxon>Nakamurellales</taxon>
        <taxon>Nakamurellaceae</taxon>
        <taxon>Nakamurella</taxon>
    </lineage>
</organism>
<dbReference type="AlphaFoldDB" id="C8XH22"/>
<name>C8XH22_NAKMY</name>
<dbReference type="GO" id="GO:0000976">
    <property type="term" value="F:transcription cis-regulatory region binding"/>
    <property type="evidence" value="ECO:0007669"/>
    <property type="project" value="TreeGrafter"/>
</dbReference>
<dbReference type="HOGENOM" id="CLU_037628_6_0_11"/>
<keyword evidence="2" id="KW-0238">DNA-binding</keyword>
<evidence type="ECO:0000313" key="5">
    <source>
        <dbReference type="EMBL" id="ACV80253.1"/>
    </source>
</evidence>
<feature type="domain" description="HTH lacI-type" evidence="4">
    <location>
        <begin position="5"/>
        <end position="59"/>
    </location>
</feature>
<dbReference type="SUPFAM" id="SSF53822">
    <property type="entry name" value="Periplasmic binding protein-like I"/>
    <property type="match status" value="1"/>
</dbReference>
<dbReference type="InterPro" id="IPR028082">
    <property type="entry name" value="Peripla_BP_I"/>
</dbReference>
<dbReference type="Pfam" id="PF13377">
    <property type="entry name" value="Peripla_BP_3"/>
    <property type="match status" value="1"/>
</dbReference>
<dbReference type="EMBL" id="CP001737">
    <property type="protein sequence ID" value="ACV80253.1"/>
    <property type="molecule type" value="Genomic_DNA"/>
</dbReference>
<dbReference type="Pfam" id="PF00356">
    <property type="entry name" value="LacI"/>
    <property type="match status" value="1"/>
</dbReference>
<dbReference type="OrthoDB" id="3595338at2"/>
<dbReference type="InterPro" id="IPR000843">
    <property type="entry name" value="HTH_LacI"/>
</dbReference>
<dbReference type="STRING" id="479431.Namu_3961"/>
<dbReference type="SUPFAM" id="SSF47413">
    <property type="entry name" value="lambda repressor-like DNA-binding domains"/>
    <property type="match status" value="1"/>
</dbReference>
<dbReference type="InParanoid" id="C8XH22"/>
<dbReference type="PROSITE" id="PS50932">
    <property type="entry name" value="HTH_LACI_2"/>
    <property type="match status" value="1"/>
</dbReference>
<proteinExistence type="predicted"/>
<dbReference type="InterPro" id="IPR046335">
    <property type="entry name" value="LacI/GalR-like_sensor"/>
</dbReference>
<accession>C8XH22</accession>
<keyword evidence="6" id="KW-1185">Reference proteome</keyword>
<evidence type="ECO:0000256" key="2">
    <source>
        <dbReference type="ARBA" id="ARBA00023125"/>
    </source>
</evidence>
<dbReference type="CDD" id="cd06267">
    <property type="entry name" value="PBP1_LacI_sugar_binding-like"/>
    <property type="match status" value="1"/>
</dbReference>
<reference evidence="5 6" key="2">
    <citation type="journal article" date="2010" name="Stand. Genomic Sci.">
        <title>Complete genome sequence of Nakamurella multipartita type strain (Y-104).</title>
        <authorList>
            <person name="Tice H."/>
            <person name="Mayilraj S."/>
            <person name="Sims D."/>
            <person name="Lapidus A."/>
            <person name="Nolan M."/>
            <person name="Lucas S."/>
            <person name="Glavina Del Rio T."/>
            <person name="Copeland A."/>
            <person name="Cheng J.F."/>
            <person name="Meincke L."/>
            <person name="Bruce D."/>
            <person name="Goodwin L."/>
            <person name="Pitluck S."/>
            <person name="Ivanova N."/>
            <person name="Mavromatis K."/>
            <person name="Ovchinnikova G."/>
            <person name="Pati A."/>
            <person name="Chen A."/>
            <person name="Palaniappan K."/>
            <person name="Land M."/>
            <person name="Hauser L."/>
            <person name="Chang Y.J."/>
            <person name="Jeffries C.D."/>
            <person name="Detter J.C."/>
            <person name="Brettin T."/>
            <person name="Rohde M."/>
            <person name="Goker M."/>
            <person name="Bristow J."/>
            <person name="Eisen J.A."/>
            <person name="Markowitz V."/>
            <person name="Hugenholtz P."/>
            <person name="Kyrpides N.C."/>
            <person name="Klenk H.P."/>
            <person name="Chen F."/>
        </authorList>
    </citation>
    <scope>NUCLEOTIDE SEQUENCE [LARGE SCALE GENOMIC DNA]</scope>
    <source>
        <strain evidence="6">ATCC 700099 / DSM 44233 / CIP 104796 / JCM 9543 / NBRC 105858 / Y-104</strain>
    </source>
</reference>
<dbReference type="Gene3D" id="1.10.260.40">
    <property type="entry name" value="lambda repressor-like DNA-binding domains"/>
    <property type="match status" value="1"/>
</dbReference>
<protein>
    <submittedName>
        <fullName evidence="5">Transcriptional regulator, LacI family</fullName>
    </submittedName>
</protein>
<gene>
    <name evidence="5" type="ordered locus">Namu_3961</name>
</gene>
<dbReference type="GO" id="GO:0003700">
    <property type="term" value="F:DNA-binding transcription factor activity"/>
    <property type="evidence" value="ECO:0007669"/>
    <property type="project" value="TreeGrafter"/>
</dbReference>
<dbReference type="Gene3D" id="3.40.50.2300">
    <property type="match status" value="2"/>
</dbReference>
<dbReference type="KEGG" id="nml:Namu_3961"/>
<dbReference type="eggNOG" id="COG1609">
    <property type="taxonomic scope" value="Bacteria"/>
</dbReference>
<dbReference type="RefSeq" id="WP_015749079.1">
    <property type="nucleotide sequence ID" value="NC_013235.1"/>
</dbReference>